<dbReference type="Proteomes" id="UP000232688">
    <property type="component" value="Unassembled WGS sequence"/>
</dbReference>
<sequence>MDYSDHFDTPNDFRSLFDSGIVLGPTSLGLLFTDEYLHIGNLFRERPVELLFNNEDLNLNRLFLEPEPVGLLFADEDLHLNQLFEEPEVPEMAALGGEFNPNILLNALNNLTNTLGVGGNNWANVNNAVNTLNATLMANNNALQTCGTQSAQVPIFYGGNQDPIAWFNEFNLACAANGWNNARKLQIVPAYLKGAAAVWYQTVVRNPINAWDGAVNNNMFEHVFK</sequence>
<evidence type="ECO:0000313" key="2">
    <source>
        <dbReference type="Proteomes" id="UP000232688"/>
    </source>
</evidence>
<dbReference type="VEuPathDB" id="FungiDB:RhiirA1_477890"/>
<reference evidence="1 2" key="1">
    <citation type="submission" date="2017-10" db="EMBL/GenBank/DDBJ databases">
        <title>Extensive intraspecific genome diversity in a model arbuscular mycorrhizal fungus.</title>
        <authorList>
            <person name="Chen E.C.H."/>
            <person name="Morin E."/>
            <person name="Baudet D."/>
            <person name="Noel J."/>
            <person name="Ndikumana S."/>
            <person name="Charron P."/>
            <person name="St-Onge C."/>
            <person name="Giorgi J."/>
            <person name="Grigoriev I.V."/>
            <person name="Roux C."/>
            <person name="Martin F.M."/>
            <person name="Corradi N."/>
        </authorList>
    </citation>
    <scope>NUCLEOTIDE SEQUENCE [LARGE SCALE GENOMIC DNA]</scope>
    <source>
        <strain evidence="1 2">A1</strain>
    </source>
</reference>
<dbReference type="VEuPathDB" id="FungiDB:FUN_006654"/>
<name>A0A2N0QSX6_9GLOM</name>
<reference evidence="1 2" key="2">
    <citation type="submission" date="2017-10" db="EMBL/GenBank/DDBJ databases">
        <title>Genome analyses suggest a sexual origin of heterokaryosis in a supposedly ancient asexual fungus.</title>
        <authorList>
            <person name="Corradi N."/>
            <person name="Sedzielewska K."/>
            <person name="Noel J."/>
            <person name="Charron P."/>
            <person name="Farinelli L."/>
            <person name="Marton T."/>
            <person name="Kruger M."/>
            <person name="Pelin A."/>
            <person name="Brachmann A."/>
            <person name="Corradi N."/>
        </authorList>
    </citation>
    <scope>NUCLEOTIDE SEQUENCE [LARGE SCALE GENOMIC DNA]</scope>
    <source>
        <strain evidence="1 2">A1</strain>
    </source>
</reference>
<evidence type="ECO:0008006" key="3">
    <source>
        <dbReference type="Google" id="ProtNLM"/>
    </source>
</evidence>
<gene>
    <name evidence="1" type="ORF">RhiirA1_477890</name>
</gene>
<dbReference type="VEuPathDB" id="FungiDB:RhiirFUN_010630"/>
<comment type="caution">
    <text evidence="1">The sequence shown here is derived from an EMBL/GenBank/DDBJ whole genome shotgun (WGS) entry which is preliminary data.</text>
</comment>
<proteinExistence type="predicted"/>
<protein>
    <recommendedName>
        <fullName evidence="3">Retrotransposon gag domain-containing protein</fullName>
    </recommendedName>
</protein>
<dbReference type="EMBL" id="LLXH01003504">
    <property type="protein sequence ID" value="PKC54144.1"/>
    <property type="molecule type" value="Genomic_DNA"/>
</dbReference>
<accession>A0A2N0QSX6</accession>
<dbReference type="AlphaFoldDB" id="A0A2N0QSX6"/>
<organism evidence="1 2">
    <name type="scientific">Rhizophagus irregularis</name>
    <dbReference type="NCBI Taxonomy" id="588596"/>
    <lineage>
        <taxon>Eukaryota</taxon>
        <taxon>Fungi</taxon>
        <taxon>Fungi incertae sedis</taxon>
        <taxon>Mucoromycota</taxon>
        <taxon>Glomeromycotina</taxon>
        <taxon>Glomeromycetes</taxon>
        <taxon>Glomerales</taxon>
        <taxon>Glomeraceae</taxon>
        <taxon>Rhizophagus</taxon>
    </lineage>
</organism>
<evidence type="ECO:0000313" key="1">
    <source>
        <dbReference type="EMBL" id="PKC54144.1"/>
    </source>
</evidence>